<feature type="domain" description="Radical SAM core" evidence="5">
    <location>
        <begin position="75"/>
        <end position="312"/>
    </location>
</feature>
<keyword evidence="2" id="KW-0408">Iron</keyword>
<dbReference type="GO" id="GO:0016829">
    <property type="term" value="F:lyase activity"/>
    <property type="evidence" value="ECO:0007669"/>
    <property type="project" value="UniProtKB-KW"/>
</dbReference>
<dbReference type="Gene3D" id="3.80.30.30">
    <property type="match status" value="1"/>
</dbReference>
<dbReference type="AlphaFoldDB" id="A0A1C3XCS1"/>
<evidence type="ECO:0000256" key="4">
    <source>
        <dbReference type="SAM" id="MobiDB-lite"/>
    </source>
</evidence>
<dbReference type="PANTHER" id="PTHR43432:SF3">
    <property type="entry name" value="SLR0285 PROTEIN"/>
    <property type="match status" value="1"/>
</dbReference>
<dbReference type="GO" id="GO:0051536">
    <property type="term" value="F:iron-sulfur cluster binding"/>
    <property type="evidence" value="ECO:0007669"/>
    <property type="project" value="UniProtKB-KW"/>
</dbReference>
<sequence length="370" mass="41406">MAPKSMPTAPDEGRNGHRSVRGRSSRSNETGRFEPYHRESVDDGWSVADVDETERVDTTLTAEKAKSIISRNASPDIGFDRSVNPYRGCEHGCIYCFARPSHAYLGLSPGLDFETKLFFKPQAATLLRSELSKAGYVPDRVQLGANTDCYQPVEKRLRITRSVIEVLAEFQHPLGITTKNHLVTRDIDLLAPMAERNLSVVVISITTLDRQLARAMEARASTPSRRLDAIRALSDAGIPVIVSVAPIIPGLTDHEIEAILEASADAGARYAHYSMLRLPHELKDLFKEWLAAERPDRAERVMSLVRQMRGGKENDARFGYRIAGEGPVAQILVDRFRLARRRFALDRKISPLRTDLFRIPPRLGDQLTLL</sequence>
<evidence type="ECO:0000256" key="3">
    <source>
        <dbReference type="ARBA" id="ARBA00023014"/>
    </source>
</evidence>
<evidence type="ECO:0000313" key="7">
    <source>
        <dbReference type="Proteomes" id="UP000199101"/>
    </source>
</evidence>
<dbReference type="SUPFAM" id="SSF102114">
    <property type="entry name" value="Radical SAM enzymes"/>
    <property type="match status" value="1"/>
</dbReference>
<keyword evidence="1" id="KW-0479">Metal-binding</keyword>
<evidence type="ECO:0000256" key="1">
    <source>
        <dbReference type="ARBA" id="ARBA00022723"/>
    </source>
</evidence>
<dbReference type="NCBIfam" id="NF033668">
    <property type="entry name" value="rSAM_PA0069"/>
    <property type="match status" value="1"/>
</dbReference>
<dbReference type="SFLD" id="SFLDS00029">
    <property type="entry name" value="Radical_SAM"/>
    <property type="match status" value="1"/>
</dbReference>
<evidence type="ECO:0000313" key="6">
    <source>
        <dbReference type="EMBL" id="SCB50048.1"/>
    </source>
</evidence>
<dbReference type="PANTHER" id="PTHR43432">
    <property type="entry name" value="SLR0285 PROTEIN"/>
    <property type="match status" value="1"/>
</dbReference>
<dbReference type="CDD" id="cd01335">
    <property type="entry name" value="Radical_SAM"/>
    <property type="match status" value="1"/>
</dbReference>
<dbReference type="InterPro" id="IPR040086">
    <property type="entry name" value="MJ0683-like"/>
</dbReference>
<dbReference type="SFLD" id="SFLDG01084">
    <property type="entry name" value="Uncharacterised_Radical_SAM_Su"/>
    <property type="match status" value="1"/>
</dbReference>
<keyword evidence="7" id="KW-1185">Reference proteome</keyword>
<dbReference type="Pfam" id="PF04055">
    <property type="entry name" value="Radical_SAM"/>
    <property type="match status" value="1"/>
</dbReference>
<dbReference type="PROSITE" id="PS51918">
    <property type="entry name" value="RADICAL_SAM"/>
    <property type="match status" value="1"/>
</dbReference>
<dbReference type="InterPro" id="IPR007197">
    <property type="entry name" value="rSAM"/>
</dbReference>
<dbReference type="RefSeq" id="WP_208603607.1">
    <property type="nucleotide sequence ID" value="NZ_FMAG01000015.1"/>
</dbReference>
<dbReference type="EMBL" id="FMAG01000015">
    <property type="protein sequence ID" value="SCB50048.1"/>
    <property type="molecule type" value="Genomic_DNA"/>
</dbReference>
<gene>
    <name evidence="6" type="ORF">GA0061103_0741</name>
</gene>
<reference evidence="7" key="1">
    <citation type="submission" date="2016-08" db="EMBL/GenBank/DDBJ databases">
        <authorList>
            <person name="Varghese N."/>
            <person name="Submissions Spin"/>
        </authorList>
    </citation>
    <scope>NUCLEOTIDE SEQUENCE [LARGE SCALE GENOMIC DNA]</scope>
    <source>
        <strain evidence="7">HAMBI 2975</strain>
    </source>
</reference>
<keyword evidence="3" id="KW-0411">Iron-sulfur</keyword>
<dbReference type="InterPro" id="IPR058240">
    <property type="entry name" value="rSAM_sf"/>
</dbReference>
<name>A0A1C3XCS1_9HYPH</name>
<dbReference type="GO" id="GO:0046872">
    <property type="term" value="F:metal ion binding"/>
    <property type="evidence" value="ECO:0007669"/>
    <property type="project" value="UniProtKB-KW"/>
</dbReference>
<protein>
    <submittedName>
        <fullName evidence="6">DNA repair photolyase</fullName>
    </submittedName>
</protein>
<proteinExistence type="predicted"/>
<accession>A0A1C3XCS1</accession>
<feature type="region of interest" description="Disordered" evidence="4">
    <location>
        <begin position="1"/>
        <end position="39"/>
    </location>
</feature>
<feature type="compositionally biased region" description="Basic and acidic residues" evidence="4">
    <location>
        <begin position="29"/>
        <end position="39"/>
    </location>
</feature>
<dbReference type="STRING" id="410764.GA0061103_0741"/>
<dbReference type="InterPro" id="IPR006638">
    <property type="entry name" value="Elp3/MiaA/NifB-like_rSAM"/>
</dbReference>
<evidence type="ECO:0000259" key="5">
    <source>
        <dbReference type="PROSITE" id="PS51918"/>
    </source>
</evidence>
<dbReference type="SMART" id="SM00729">
    <property type="entry name" value="Elp3"/>
    <property type="match status" value="1"/>
</dbReference>
<evidence type="ECO:0000256" key="2">
    <source>
        <dbReference type="ARBA" id="ARBA00023004"/>
    </source>
</evidence>
<keyword evidence="6" id="KW-0456">Lyase</keyword>
<dbReference type="Proteomes" id="UP000199101">
    <property type="component" value="Unassembled WGS sequence"/>
</dbReference>
<organism evidence="6 7">
    <name type="scientific">Rhizobium multihospitium</name>
    <dbReference type="NCBI Taxonomy" id="410764"/>
    <lineage>
        <taxon>Bacteria</taxon>
        <taxon>Pseudomonadati</taxon>
        <taxon>Pseudomonadota</taxon>
        <taxon>Alphaproteobacteria</taxon>
        <taxon>Hyphomicrobiales</taxon>
        <taxon>Rhizobiaceae</taxon>
        <taxon>Rhizobium/Agrobacterium group</taxon>
        <taxon>Rhizobium</taxon>
    </lineage>
</organism>